<sequence>MATDLFIPSIDQLRAAKKVEESILKMLEFSREEALSTQEKDKIELIFKSYRRLSNKIREAAGRTEELKAQFERLEIFDRKAASLAVSPERPLKQTQLSESELRQKIQDKFGARKAPPEIQAEEPPALTEPPEEAPESFTRVLGPADRRGAIHQGPEIELLQGLLNKLGFRLKMTGQFDQDTFSQLRHFQMKAKLPITGMVDQKTAAILNQRLQKIRENEARKQNQAPTQINLFQYLSEEVSQKPETQENSQTERPLVYGPADQPQTISQGAEVEKIQAALIAEGFSVTGQGEYDAKTFAAVRSFQAQNRIQVTGLVDDKTYKILEERLARNQTQNDCRLQLWECLSHYAEKHQFEDSPLKQQIRELLFQELFEKIKQAKAENFSAPPDFQAPPRIYLKSFLGTKGQQGIVSEGEEVIRLQETLLDLGYDLKINQTFDLQTFTALKKYQEEQGLSVSGYLDPSTRDQINPLLEARYDQEELLLELQKTLFQTLLALGLKSTVPIQEQIRDFCEQILTLCKLPPEASQKIQKIGLPKSLEHDLGPAGRAKISQGLEVFLLQQILKAQGFEVAMSAEYDPETLSAVRSYQTRQKLAMTGIVDTRTRQSLNQKRLELSTEEA</sequence>
<dbReference type="Gene3D" id="1.10.101.10">
    <property type="entry name" value="PGBD-like superfamily/PGBD"/>
    <property type="match status" value="4"/>
</dbReference>
<protein>
    <recommendedName>
        <fullName evidence="2">Peptidoglycan binding-like domain-containing protein</fullName>
    </recommendedName>
</protein>
<evidence type="ECO:0000259" key="2">
    <source>
        <dbReference type="Pfam" id="PF01471"/>
    </source>
</evidence>
<feature type="domain" description="Peptidoglycan binding-like" evidence="2">
    <location>
        <begin position="552"/>
        <end position="606"/>
    </location>
</feature>
<feature type="domain" description="Peptidoglycan binding-like" evidence="2">
    <location>
        <begin position="413"/>
        <end position="466"/>
    </location>
</feature>
<dbReference type="EMBL" id="PFFQ01000037">
    <property type="protein sequence ID" value="PIW16595.1"/>
    <property type="molecule type" value="Genomic_DNA"/>
</dbReference>
<dbReference type="InterPro" id="IPR036366">
    <property type="entry name" value="PGBDSf"/>
</dbReference>
<feature type="region of interest" description="Disordered" evidence="1">
    <location>
        <begin position="110"/>
        <end position="137"/>
    </location>
</feature>
<dbReference type="Proteomes" id="UP000231019">
    <property type="component" value="Unassembled WGS sequence"/>
</dbReference>
<evidence type="ECO:0000313" key="4">
    <source>
        <dbReference type="Proteomes" id="UP000231019"/>
    </source>
</evidence>
<feature type="compositionally biased region" description="Low complexity" evidence="1">
    <location>
        <begin position="117"/>
        <end position="126"/>
    </location>
</feature>
<feature type="domain" description="Peptidoglycan binding-like" evidence="2">
    <location>
        <begin position="269"/>
        <end position="324"/>
    </location>
</feature>
<reference evidence="3 4" key="1">
    <citation type="submission" date="2017-09" db="EMBL/GenBank/DDBJ databases">
        <title>Depth-based differentiation of microbial function through sediment-hosted aquifers and enrichment of novel symbionts in the deep terrestrial subsurface.</title>
        <authorList>
            <person name="Probst A.J."/>
            <person name="Ladd B."/>
            <person name="Jarett J.K."/>
            <person name="Geller-Mcgrath D.E."/>
            <person name="Sieber C.M."/>
            <person name="Emerson J.B."/>
            <person name="Anantharaman K."/>
            <person name="Thomas B.C."/>
            <person name="Malmstrom R."/>
            <person name="Stieglmeier M."/>
            <person name="Klingl A."/>
            <person name="Woyke T."/>
            <person name="Ryan C.M."/>
            <person name="Banfield J.F."/>
        </authorList>
    </citation>
    <scope>NUCLEOTIDE SEQUENCE [LARGE SCALE GENOMIC DNA]</scope>
    <source>
        <strain evidence="3">CG17_big_fil_post_rev_8_21_14_2_50_48_46</strain>
    </source>
</reference>
<dbReference type="PANTHER" id="PTHR41533:SF2">
    <property type="entry name" value="BLR7131 PROTEIN"/>
    <property type="match status" value="1"/>
</dbReference>
<dbReference type="Pfam" id="PF01471">
    <property type="entry name" value="PG_binding_1"/>
    <property type="match status" value="4"/>
</dbReference>
<organism evidence="3 4">
    <name type="scientific">bacterium (Candidatus Blackallbacteria) CG17_big_fil_post_rev_8_21_14_2_50_48_46</name>
    <dbReference type="NCBI Taxonomy" id="2014261"/>
    <lineage>
        <taxon>Bacteria</taxon>
        <taxon>Candidatus Blackallbacteria</taxon>
    </lineage>
</organism>
<name>A0A2M7G408_9BACT</name>
<proteinExistence type="predicted"/>
<dbReference type="SUPFAM" id="SSF47090">
    <property type="entry name" value="PGBD-like"/>
    <property type="match status" value="4"/>
</dbReference>
<comment type="caution">
    <text evidence="3">The sequence shown here is derived from an EMBL/GenBank/DDBJ whole genome shotgun (WGS) entry which is preliminary data.</text>
</comment>
<dbReference type="InterPro" id="IPR052905">
    <property type="entry name" value="LD-transpeptidase_YkuD-like"/>
</dbReference>
<dbReference type="InterPro" id="IPR036365">
    <property type="entry name" value="PGBD-like_sf"/>
</dbReference>
<dbReference type="PANTHER" id="PTHR41533">
    <property type="entry name" value="L,D-TRANSPEPTIDASE HI_1667-RELATED"/>
    <property type="match status" value="1"/>
</dbReference>
<dbReference type="AlphaFoldDB" id="A0A2M7G408"/>
<feature type="domain" description="Peptidoglycan binding-like" evidence="2">
    <location>
        <begin position="153"/>
        <end position="208"/>
    </location>
</feature>
<dbReference type="InterPro" id="IPR002477">
    <property type="entry name" value="Peptidoglycan-bd-like"/>
</dbReference>
<feature type="region of interest" description="Disordered" evidence="1">
    <location>
        <begin position="241"/>
        <end position="264"/>
    </location>
</feature>
<evidence type="ECO:0000256" key="1">
    <source>
        <dbReference type="SAM" id="MobiDB-lite"/>
    </source>
</evidence>
<accession>A0A2M7G408</accession>
<gene>
    <name evidence="3" type="ORF">COW36_12570</name>
</gene>
<evidence type="ECO:0000313" key="3">
    <source>
        <dbReference type="EMBL" id="PIW16595.1"/>
    </source>
</evidence>